<organism evidence="1 2">
    <name type="scientific">Choristoneura fumiferana</name>
    <name type="common">Spruce budworm moth</name>
    <name type="synonym">Archips fumiferana</name>
    <dbReference type="NCBI Taxonomy" id="7141"/>
    <lineage>
        <taxon>Eukaryota</taxon>
        <taxon>Metazoa</taxon>
        <taxon>Ecdysozoa</taxon>
        <taxon>Arthropoda</taxon>
        <taxon>Hexapoda</taxon>
        <taxon>Insecta</taxon>
        <taxon>Pterygota</taxon>
        <taxon>Neoptera</taxon>
        <taxon>Endopterygota</taxon>
        <taxon>Lepidoptera</taxon>
        <taxon>Glossata</taxon>
        <taxon>Ditrysia</taxon>
        <taxon>Tortricoidea</taxon>
        <taxon>Tortricidae</taxon>
        <taxon>Tortricinae</taxon>
        <taxon>Choristoneura</taxon>
    </lineage>
</organism>
<evidence type="ECO:0000313" key="1">
    <source>
        <dbReference type="EMBL" id="KAI8435648.1"/>
    </source>
</evidence>
<keyword evidence="2" id="KW-1185">Reference proteome</keyword>
<sequence>MNQKKYANHIDKAWGLEGPSKSSTEQGWPCVPRRRPHLCSADNLGTDMQRVEIHNSWSKRVAGSWCRCSGIGGMADLKSWVALWDAPRAALRMTSRVSNSDFTLDTMLFSHRTGELVMSLWNTGEDLLLFMRHLVVMSGPQTVVDQWGEGRQRMDRVRTMVFSPDGTKLDNGPSDKTKRRRFSAIPSFIDQSIHGFSVR</sequence>
<evidence type="ECO:0000313" key="2">
    <source>
        <dbReference type="Proteomes" id="UP001064048"/>
    </source>
</evidence>
<comment type="caution">
    <text evidence="1">The sequence shown here is derived from an EMBL/GenBank/DDBJ whole genome shotgun (WGS) entry which is preliminary data.</text>
</comment>
<reference evidence="1 2" key="1">
    <citation type="journal article" date="2022" name="Genome Biol. Evol.">
        <title>The Spruce Budworm Genome: Reconstructing the Evolutionary History of Antifreeze Proteins.</title>
        <authorList>
            <person name="Beliveau C."/>
            <person name="Gagne P."/>
            <person name="Picq S."/>
            <person name="Vernygora O."/>
            <person name="Keeling C.I."/>
            <person name="Pinkney K."/>
            <person name="Doucet D."/>
            <person name="Wen F."/>
            <person name="Johnston J.S."/>
            <person name="Maaroufi H."/>
            <person name="Boyle B."/>
            <person name="Laroche J."/>
            <person name="Dewar K."/>
            <person name="Juretic N."/>
            <person name="Blackburn G."/>
            <person name="Nisole A."/>
            <person name="Brunet B."/>
            <person name="Brandao M."/>
            <person name="Lumley L."/>
            <person name="Duan J."/>
            <person name="Quan G."/>
            <person name="Lucarotti C.J."/>
            <person name="Roe A.D."/>
            <person name="Sperling F.A.H."/>
            <person name="Levesque R.C."/>
            <person name="Cusson M."/>
        </authorList>
    </citation>
    <scope>NUCLEOTIDE SEQUENCE [LARGE SCALE GENOMIC DNA]</scope>
    <source>
        <strain evidence="1">Glfc:IPQL:Cfum</strain>
    </source>
</reference>
<name>A0ACC0KGN0_CHOFU</name>
<accession>A0ACC0KGN0</accession>
<gene>
    <name evidence="1" type="ORF">MSG28_003913</name>
</gene>
<dbReference type="EMBL" id="CM046106">
    <property type="protein sequence ID" value="KAI8435648.1"/>
    <property type="molecule type" value="Genomic_DNA"/>
</dbReference>
<protein>
    <submittedName>
        <fullName evidence="1">Uncharacterized protein</fullName>
    </submittedName>
</protein>
<proteinExistence type="predicted"/>
<dbReference type="Proteomes" id="UP001064048">
    <property type="component" value="Chromosome 6"/>
</dbReference>